<keyword evidence="2" id="KW-0964">Secreted</keyword>
<evidence type="ECO:0000313" key="23">
    <source>
        <dbReference type="Proteomes" id="UP001221898"/>
    </source>
</evidence>
<evidence type="ECO:0000256" key="2">
    <source>
        <dbReference type="ARBA" id="ARBA00022525"/>
    </source>
</evidence>
<dbReference type="GO" id="GO:0005615">
    <property type="term" value="C:extracellular space"/>
    <property type="evidence" value="ECO:0007669"/>
    <property type="project" value="TreeGrafter"/>
</dbReference>
<dbReference type="SUPFAM" id="SSF57440">
    <property type="entry name" value="Kringle-like"/>
    <property type="match status" value="1"/>
</dbReference>
<dbReference type="InterPro" id="IPR050127">
    <property type="entry name" value="Serine_Proteases_S1"/>
</dbReference>
<evidence type="ECO:0000256" key="12">
    <source>
        <dbReference type="ARBA" id="ARBA00036320"/>
    </source>
</evidence>
<dbReference type="PROSITE" id="PS00135">
    <property type="entry name" value="TRYPSIN_SER"/>
    <property type="match status" value="1"/>
</dbReference>
<dbReference type="PROSITE" id="PS00022">
    <property type="entry name" value="EGF_1"/>
    <property type="match status" value="2"/>
</dbReference>
<evidence type="ECO:0000256" key="5">
    <source>
        <dbReference type="ARBA" id="ARBA00022670"/>
    </source>
</evidence>
<keyword evidence="7" id="KW-0677">Repeat</keyword>
<evidence type="ECO:0000256" key="13">
    <source>
        <dbReference type="ARBA" id="ARBA00038868"/>
    </source>
</evidence>
<proteinExistence type="predicted"/>
<gene>
    <name evidence="22" type="ORF">AAFF_G00139310</name>
</gene>
<evidence type="ECO:0000256" key="18">
    <source>
        <dbReference type="SAM" id="SignalP"/>
    </source>
</evidence>
<evidence type="ECO:0000256" key="14">
    <source>
        <dbReference type="PROSITE-ProRule" id="PRU00076"/>
    </source>
</evidence>
<evidence type="ECO:0000259" key="19">
    <source>
        <dbReference type="PROSITE" id="PS50026"/>
    </source>
</evidence>
<feature type="domain" description="Peptidase S1" evidence="21">
    <location>
        <begin position="335"/>
        <end position="577"/>
    </location>
</feature>
<dbReference type="GO" id="GO:0006508">
    <property type="term" value="P:proteolysis"/>
    <property type="evidence" value="ECO:0007669"/>
    <property type="project" value="UniProtKB-KW"/>
</dbReference>
<dbReference type="SUPFAM" id="SSF57196">
    <property type="entry name" value="EGF/Laminin"/>
    <property type="match status" value="1"/>
</dbReference>
<feature type="signal peptide" evidence="18">
    <location>
        <begin position="1"/>
        <end position="23"/>
    </location>
</feature>
<dbReference type="FunFam" id="2.40.20.10:FF:000001">
    <property type="entry name" value="Urokinase-type plasminogen activator"/>
    <property type="match status" value="1"/>
</dbReference>
<dbReference type="PRINTS" id="PR00018">
    <property type="entry name" value="KRINGLE"/>
</dbReference>
<dbReference type="PANTHER" id="PTHR24264">
    <property type="entry name" value="TRYPSIN-RELATED"/>
    <property type="match status" value="1"/>
</dbReference>
<keyword evidence="11" id="KW-0325">Glycoprotein</keyword>
<dbReference type="InterPro" id="IPR018114">
    <property type="entry name" value="TRYPSIN_HIS"/>
</dbReference>
<dbReference type="GO" id="GO:0042063">
    <property type="term" value="P:gliogenesis"/>
    <property type="evidence" value="ECO:0007669"/>
    <property type="project" value="UniProtKB-ARBA"/>
</dbReference>
<feature type="region of interest" description="Disordered" evidence="17">
    <location>
        <begin position="25"/>
        <end position="61"/>
    </location>
</feature>
<dbReference type="Pfam" id="PF00089">
    <property type="entry name" value="Trypsin"/>
    <property type="match status" value="1"/>
</dbReference>
<keyword evidence="6 18" id="KW-0732">Signal</keyword>
<evidence type="ECO:0000256" key="8">
    <source>
        <dbReference type="ARBA" id="ARBA00022801"/>
    </source>
</evidence>
<dbReference type="AlphaFoldDB" id="A0AAD7TCP7"/>
<reference evidence="22" key="1">
    <citation type="journal article" date="2023" name="Science">
        <title>Genome structures resolve the early diversification of teleost fishes.</title>
        <authorList>
            <person name="Parey E."/>
            <person name="Louis A."/>
            <person name="Montfort J."/>
            <person name="Bouchez O."/>
            <person name="Roques C."/>
            <person name="Iampietro C."/>
            <person name="Lluch J."/>
            <person name="Castinel A."/>
            <person name="Donnadieu C."/>
            <person name="Desvignes T."/>
            <person name="Floi Bucao C."/>
            <person name="Jouanno E."/>
            <person name="Wen M."/>
            <person name="Mejri S."/>
            <person name="Dirks R."/>
            <person name="Jansen H."/>
            <person name="Henkel C."/>
            <person name="Chen W.J."/>
            <person name="Zahm M."/>
            <person name="Cabau C."/>
            <person name="Klopp C."/>
            <person name="Thompson A.W."/>
            <person name="Robinson-Rechavi M."/>
            <person name="Braasch I."/>
            <person name="Lecointre G."/>
            <person name="Bobe J."/>
            <person name="Postlethwait J.H."/>
            <person name="Berthelot C."/>
            <person name="Roest Crollius H."/>
            <person name="Guiguen Y."/>
        </authorList>
    </citation>
    <scope>NUCLEOTIDE SEQUENCE</scope>
    <source>
        <strain evidence="22">NC1722</strain>
    </source>
</reference>
<feature type="domain" description="EGF-like" evidence="19">
    <location>
        <begin position="153"/>
        <end position="189"/>
    </location>
</feature>
<dbReference type="PROSITE" id="PS50240">
    <property type="entry name" value="TRYPSIN_DOM"/>
    <property type="match status" value="1"/>
</dbReference>
<dbReference type="SMART" id="SM00020">
    <property type="entry name" value="Tryp_SPc"/>
    <property type="match status" value="1"/>
</dbReference>
<feature type="domain" description="Kringle" evidence="20">
    <location>
        <begin position="194"/>
        <end position="276"/>
    </location>
</feature>
<evidence type="ECO:0000256" key="6">
    <source>
        <dbReference type="ARBA" id="ARBA00022729"/>
    </source>
</evidence>
<evidence type="ECO:0000256" key="9">
    <source>
        <dbReference type="ARBA" id="ARBA00022825"/>
    </source>
</evidence>
<dbReference type="InterPro" id="IPR009003">
    <property type="entry name" value="Peptidase_S1_PA"/>
</dbReference>
<dbReference type="FunFam" id="2.40.10.10:FF:000069">
    <property type="entry name" value="Hyaluronan-binding protein 2"/>
    <property type="match status" value="1"/>
</dbReference>
<keyword evidence="23" id="KW-1185">Reference proteome</keyword>
<keyword evidence="5 16" id="KW-0645">Protease</keyword>
<dbReference type="InterPro" id="IPR000742">
    <property type="entry name" value="EGF"/>
</dbReference>
<dbReference type="CDD" id="cd00190">
    <property type="entry name" value="Tryp_SPc"/>
    <property type="match status" value="1"/>
</dbReference>
<dbReference type="InterPro" id="IPR043504">
    <property type="entry name" value="Peptidase_S1_PA_chymotrypsin"/>
</dbReference>
<dbReference type="PROSITE" id="PS50026">
    <property type="entry name" value="EGF_3"/>
    <property type="match status" value="2"/>
</dbReference>
<evidence type="ECO:0000256" key="15">
    <source>
        <dbReference type="PROSITE-ProRule" id="PRU00121"/>
    </source>
</evidence>
<dbReference type="GO" id="GO:0004252">
    <property type="term" value="F:serine-type endopeptidase activity"/>
    <property type="evidence" value="ECO:0007669"/>
    <property type="project" value="UniProtKB-EC"/>
</dbReference>
<evidence type="ECO:0000256" key="7">
    <source>
        <dbReference type="ARBA" id="ARBA00022737"/>
    </source>
</evidence>
<evidence type="ECO:0000256" key="10">
    <source>
        <dbReference type="ARBA" id="ARBA00023157"/>
    </source>
</evidence>
<organism evidence="22 23">
    <name type="scientific">Aldrovandia affinis</name>
    <dbReference type="NCBI Taxonomy" id="143900"/>
    <lineage>
        <taxon>Eukaryota</taxon>
        <taxon>Metazoa</taxon>
        <taxon>Chordata</taxon>
        <taxon>Craniata</taxon>
        <taxon>Vertebrata</taxon>
        <taxon>Euteleostomi</taxon>
        <taxon>Actinopterygii</taxon>
        <taxon>Neopterygii</taxon>
        <taxon>Teleostei</taxon>
        <taxon>Notacanthiformes</taxon>
        <taxon>Halosauridae</taxon>
        <taxon>Aldrovandia</taxon>
    </lineage>
</organism>
<keyword evidence="10 14" id="KW-1015">Disulfide bond</keyword>
<evidence type="ECO:0000256" key="17">
    <source>
        <dbReference type="SAM" id="MobiDB-lite"/>
    </source>
</evidence>
<name>A0AAD7TCP7_9TELE</name>
<dbReference type="PROSITE" id="PS00134">
    <property type="entry name" value="TRYPSIN_HIS"/>
    <property type="match status" value="1"/>
</dbReference>
<dbReference type="Gene3D" id="2.40.20.10">
    <property type="entry name" value="Plasminogen Kringle 4"/>
    <property type="match status" value="1"/>
</dbReference>
<feature type="compositionally biased region" description="Low complexity" evidence="17">
    <location>
        <begin position="294"/>
        <end position="312"/>
    </location>
</feature>
<dbReference type="InterPro" id="IPR001881">
    <property type="entry name" value="EGF-like_Ca-bd_dom"/>
</dbReference>
<evidence type="ECO:0000256" key="11">
    <source>
        <dbReference type="ARBA" id="ARBA00023180"/>
    </source>
</evidence>
<evidence type="ECO:0000256" key="3">
    <source>
        <dbReference type="ARBA" id="ARBA00022536"/>
    </source>
</evidence>
<evidence type="ECO:0000313" key="22">
    <source>
        <dbReference type="EMBL" id="KAJ8418222.1"/>
    </source>
</evidence>
<dbReference type="SMART" id="SM00179">
    <property type="entry name" value="EGF_CA"/>
    <property type="match status" value="2"/>
</dbReference>
<dbReference type="Pfam" id="PF00008">
    <property type="entry name" value="EGF"/>
    <property type="match status" value="2"/>
</dbReference>
<dbReference type="GO" id="GO:0005509">
    <property type="term" value="F:calcium ion binding"/>
    <property type="evidence" value="ECO:0007669"/>
    <property type="project" value="InterPro"/>
</dbReference>
<dbReference type="InterPro" id="IPR000001">
    <property type="entry name" value="Kringle"/>
</dbReference>
<sequence length="577" mass="63499">MGRMVTKLVFLLLLSALIAPAQFGHGGHGKKEKGPGHKHGHRNYGNGHHDSENDYEMTEDVSEEDDGDWLLELLDIIDDKCDPNPCFNNGVCEVKKNKFKCDCPRPFKGKRCQKVSNVCKKKKCGRAHCVITSTPPYFECKCKGPFQPPDCKTESVCEPSPCMNGGSCIKDGKHFECACPDGFSGKFCEVGPDDCYEGDGESYRGLVSETEEGKDCLDWNSNFILEKGTDPFTMYENEDGLGPHNHCRNPDGDSRPWCFIRRRNKLRWDHCDVKQCPTPSAVPKATVEPQVPGTTPAPAEPTEASTEATLTTGHPPEKDFSTCGKPQPRRVINRVYGGVKATPGEHPWQVSLQVKPVGSQQDFQHTCGGVLIKPCWVLTAAHCISKHNSMRVVLGAMNLVKDEPTDQTVEVEKAIIHENYKETSEAVYNDIGLLKLKAVDGHCANETKFVKTACLPDGEPFPDGSACIISGWGATEKSDYGSDHLQDATVLLISQERCKSEKVYGSVLDDSMFCAGYLKGGVDSCQGDSGGPLMCQRDKVHYVYGLVSWGDSCAKENKPGVYTRITKFTDWINSHAV</sequence>
<dbReference type="CDD" id="cd00054">
    <property type="entry name" value="EGF_CA"/>
    <property type="match status" value="2"/>
</dbReference>
<keyword evidence="8 16" id="KW-0378">Hydrolase</keyword>
<dbReference type="InterPro" id="IPR013806">
    <property type="entry name" value="Kringle-like"/>
</dbReference>
<dbReference type="InterPro" id="IPR001254">
    <property type="entry name" value="Trypsin_dom"/>
</dbReference>
<dbReference type="EMBL" id="JAINUG010000002">
    <property type="protein sequence ID" value="KAJ8418222.1"/>
    <property type="molecule type" value="Genomic_DNA"/>
</dbReference>
<dbReference type="FunFam" id="2.10.25.10:FF:000230">
    <property type="entry name" value="Delta-like protein"/>
    <property type="match status" value="1"/>
</dbReference>
<feature type="compositionally biased region" description="Basic residues" evidence="17">
    <location>
        <begin position="27"/>
        <end position="42"/>
    </location>
</feature>
<keyword evidence="4 15" id="KW-0420">Kringle</keyword>
<keyword evidence="3 14" id="KW-0245">EGF-like domain</keyword>
<evidence type="ECO:0000256" key="4">
    <source>
        <dbReference type="ARBA" id="ARBA00022572"/>
    </source>
</evidence>
<accession>A0AAD7TCP7</accession>
<comment type="catalytic activity">
    <reaction evidence="12">
        <text>Preferential cleavage: Arg-|-Xaa, Lys-|-Xaa.</text>
        <dbReference type="EC" id="3.4.21.4"/>
    </reaction>
</comment>
<evidence type="ECO:0000259" key="20">
    <source>
        <dbReference type="PROSITE" id="PS50070"/>
    </source>
</evidence>
<dbReference type="SUPFAM" id="SSF50494">
    <property type="entry name" value="Trypsin-like serine proteases"/>
    <property type="match status" value="1"/>
</dbReference>
<dbReference type="Pfam" id="PF00051">
    <property type="entry name" value="Kringle"/>
    <property type="match status" value="1"/>
</dbReference>
<dbReference type="GO" id="GO:0005886">
    <property type="term" value="C:plasma membrane"/>
    <property type="evidence" value="ECO:0007669"/>
    <property type="project" value="UniProtKB-ARBA"/>
</dbReference>
<evidence type="ECO:0000256" key="1">
    <source>
        <dbReference type="ARBA" id="ARBA00004239"/>
    </source>
</evidence>
<dbReference type="Proteomes" id="UP001221898">
    <property type="component" value="Unassembled WGS sequence"/>
</dbReference>
<dbReference type="SMART" id="SM00181">
    <property type="entry name" value="EGF"/>
    <property type="match status" value="3"/>
</dbReference>
<feature type="disulfide bond" evidence="14">
    <location>
        <begin position="103"/>
        <end position="112"/>
    </location>
</feature>
<keyword evidence="9 16" id="KW-0720">Serine protease</keyword>
<dbReference type="PANTHER" id="PTHR24264:SF40">
    <property type="entry name" value="HYALURONAN-BINDING PROTEIN 2"/>
    <property type="match status" value="1"/>
</dbReference>
<dbReference type="CDD" id="cd00108">
    <property type="entry name" value="KR"/>
    <property type="match status" value="1"/>
</dbReference>
<dbReference type="PROSITE" id="PS01186">
    <property type="entry name" value="EGF_2"/>
    <property type="match status" value="2"/>
</dbReference>
<dbReference type="InterPro" id="IPR038178">
    <property type="entry name" value="Kringle_sf"/>
</dbReference>
<dbReference type="SMART" id="SM00130">
    <property type="entry name" value="KR"/>
    <property type="match status" value="1"/>
</dbReference>
<feature type="disulfide bond" evidence="14">
    <location>
        <begin position="179"/>
        <end position="188"/>
    </location>
</feature>
<feature type="chain" id="PRO_5042110496" description="trypsin" evidence="18">
    <location>
        <begin position="24"/>
        <end position="577"/>
    </location>
</feature>
<dbReference type="PROSITE" id="PS50070">
    <property type="entry name" value="KRINGLE_2"/>
    <property type="match status" value="1"/>
</dbReference>
<dbReference type="EC" id="3.4.21.4" evidence="13"/>
<feature type="domain" description="EGF-like" evidence="19">
    <location>
        <begin position="77"/>
        <end position="113"/>
    </location>
</feature>
<dbReference type="Gene3D" id="2.10.25.10">
    <property type="entry name" value="Laminin"/>
    <property type="match status" value="2"/>
</dbReference>
<dbReference type="InterPro" id="IPR001314">
    <property type="entry name" value="Peptidase_S1A"/>
</dbReference>
<dbReference type="PRINTS" id="PR00722">
    <property type="entry name" value="CHYMOTRYPSIN"/>
</dbReference>
<comment type="caution">
    <text evidence="14">Lacks conserved residue(s) required for the propagation of feature annotation.</text>
</comment>
<dbReference type="Gene3D" id="2.40.10.10">
    <property type="entry name" value="Trypsin-like serine proteases"/>
    <property type="match status" value="1"/>
</dbReference>
<feature type="region of interest" description="Disordered" evidence="17">
    <location>
        <begin position="282"/>
        <end position="326"/>
    </location>
</feature>
<comment type="caution">
    <text evidence="22">The sequence shown here is derived from an EMBL/GenBank/DDBJ whole genome shotgun (WGS) entry which is preliminary data.</text>
</comment>
<evidence type="ECO:0000259" key="21">
    <source>
        <dbReference type="PROSITE" id="PS50240"/>
    </source>
</evidence>
<protein>
    <recommendedName>
        <fullName evidence="13">trypsin</fullName>
        <ecNumber evidence="13">3.4.21.4</ecNumber>
    </recommendedName>
</protein>
<evidence type="ECO:0000256" key="16">
    <source>
        <dbReference type="RuleBase" id="RU363034"/>
    </source>
</evidence>
<comment type="subcellular location">
    <subcellularLocation>
        <location evidence="1">Secreted</location>
        <location evidence="1">Extracellular space</location>
    </subcellularLocation>
</comment>
<dbReference type="InterPro" id="IPR033116">
    <property type="entry name" value="TRYPSIN_SER"/>
</dbReference>
<dbReference type="FunFam" id="2.10.25.10:FF:000095">
    <property type="entry name" value="Notch, isoform B"/>
    <property type="match status" value="1"/>
</dbReference>
<dbReference type="GO" id="GO:0048812">
    <property type="term" value="P:neuron projection morphogenesis"/>
    <property type="evidence" value="ECO:0007669"/>
    <property type="project" value="UniProtKB-ARBA"/>
</dbReference>